<keyword evidence="3" id="KW-0677">Repeat</keyword>
<feature type="compositionally biased region" description="Acidic residues" evidence="6">
    <location>
        <begin position="778"/>
        <end position="795"/>
    </location>
</feature>
<evidence type="ECO:0000256" key="6">
    <source>
        <dbReference type="SAM" id="MobiDB-lite"/>
    </source>
</evidence>
<gene>
    <name evidence="8" type="ORF">C9374_006373</name>
</gene>
<dbReference type="InterPro" id="IPR001680">
    <property type="entry name" value="WD40_rpt"/>
</dbReference>
<sequence>MEPSSDKLKRKTKASSSHDTSSKHQQQQQHSTNYQPLVTDKDIERANELQQQEQAQKLELAKKEQLQRKERNEFLFKKAKNLLKTYEKSKYYQKTIQIQKDALQKYKRKSIIDEKPLPKRELAYFQYKNKLANKQEVSRNIVWSDVDRAKAEATLARSDVLRIHSQVERGIELDPENDIFTKTSQLSQNDLLQGVDENTRKKIYDIELTQYSPYRLQYSLSGRKLLLGGVKGHVAALDWRRFEMTHENVLNEPVKAVQWLMDDGMYALAQSPYTYVYNEQGVEIHMCRDFNRVEHLSYLPFHFLLVGGMSHNGQQQEGQIIYKDISLGENVAQIKLSSPMTCMVANPYNAIMCVGHLNGTLSMVQPRDRDYKPVVTMFCHQASPLKHVCIDPTGRYMITSASDDTCKVWDIRNTYQPIMNVNTQDEPIMNVNTQDEYQRSLYPSHLRPKSGDHITSMAISQTGMLALSLKHGIAIYKNFTHIHERDKELYLLHKLPSHTTVCDLSFCPYEDILGVGHSRGFSSLLVPGSGSTSFDSKMPNPYFTDKQVKDFNVRTLLEKIPHEMICLDPSLIGTSGFKETQKGLLSTKGSSSHTNNSSSISSSSTSSHNNNTNHSSSTSHNTASEETTTPPLQHIQLSDELKQELNRVGLSTSNDKRKRLTTSKDEYRQELFDKYTEMKNSIPQHWYDEGEDADALDRFASLKKRKIKFDEKKKHELRKQQQETEQQDRVKQLMKQLLEKGEEEEDTVSEDEKPSSSSSDHHPHVVNNNDMIKLSVEDSSDEEEEQQQQPNDDDEIGVRQLSITAEEDDDTTNQQDNDDAFEDDDDDDDDEGETMMNEIVDPFA</sequence>
<comment type="subcellular location">
    <subcellularLocation>
        <location evidence="1">Nucleus</location>
        <location evidence="1">Nucleolus</location>
    </subcellularLocation>
</comment>
<protein>
    <recommendedName>
        <fullName evidence="7">BING4 C-terminal domain-containing protein</fullName>
    </recommendedName>
</protein>
<dbReference type="InterPro" id="IPR040315">
    <property type="entry name" value="WDR46/Utp7"/>
</dbReference>
<dbReference type="InterPro" id="IPR015943">
    <property type="entry name" value="WD40/YVTN_repeat-like_dom_sf"/>
</dbReference>
<dbReference type="Gene3D" id="2.130.10.10">
    <property type="entry name" value="YVTN repeat-like/Quinoprotein amine dehydrogenase"/>
    <property type="match status" value="1"/>
</dbReference>
<feature type="compositionally biased region" description="Low complexity" evidence="6">
    <location>
        <begin position="590"/>
        <end position="629"/>
    </location>
</feature>
<keyword evidence="9" id="KW-1185">Reference proteome</keyword>
<name>A0AA88GLW4_NAELO</name>
<evidence type="ECO:0000256" key="3">
    <source>
        <dbReference type="ARBA" id="ARBA00022737"/>
    </source>
</evidence>
<feature type="region of interest" description="Disordered" evidence="6">
    <location>
        <begin position="584"/>
        <end position="629"/>
    </location>
</feature>
<dbReference type="GO" id="GO:0032040">
    <property type="term" value="C:small-subunit processome"/>
    <property type="evidence" value="ECO:0007669"/>
    <property type="project" value="TreeGrafter"/>
</dbReference>
<feature type="domain" description="BING4 C-terminal" evidence="7">
    <location>
        <begin position="489"/>
        <end position="569"/>
    </location>
</feature>
<dbReference type="Pfam" id="PF00400">
    <property type="entry name" value="WD40"/>
    <property type="match status" value="1"/>
</dbReference>
<dbReference type="InterPro" id="IPR036322">
    <property type="entry name" value="WD40_repeat_dom_sf"/>
</dbReference>
<organism evidence="8 9">
    <name type="scientific">Naegleria lovaniensis</name>
    <name type="common">Amoeba</name>
    <dbReference type="NCBI Taxonomy" id="51637"/>
    <lineage>
        <taxon>Eukaryota</taxon>
        <taxon>Discoba</taxon>
        <taxon>Heterolobosea</taxon>
        <taxon>Tetramitia</taxon>
        <taxon>Eutetramitia</taxon>
        <taxon>Vahlkampfiidae</taxon>
        <taxon>Naegleria</taxon>
    </lineage>
</organism>
<dbReference type="PROSITE" id="PS50082">
    <property type="entry name" value="WD_REPEATS_2"/>
    <property type="match status" value="1"/>
</dbReference>
<accession>A0AA88GLW4</accession>
<proteinExistence type="predicted"/>
<feature type="compositionally biased region" description="Acidic residues" evidence="6">
    <location>
        <begin position="805"/>
        <end position="833"/>
    </location>
</feature>
<dbReference type="RefSeq" id="XP_044547064.1">
    <property type="nucleotide sequence ID" value="XM_044696226.1"/>
</dbReference>
<keyword evidence="4" id="KW-0539">Nucleus</keyword>
<evidence type="ECO:0000256" key="5">
    <source>
        <dbReference type="PROSITE-ProRule" id="PRU00221"/>
    </source>
</evidence>
<dbReference type="SMART" id="SM00320">
    <property type="entry name" value="WD40"/>
    <property type="match status" value="2"/>
</dbReference>
<reference evidence="8 9" key="1">
    <citation type="journal article" date="2018" name="BMC Genomics">
        <title>The genome of Naegleria lovaniensis, the basis for a comparative approach to unravel pathogenicity factors of the human pathogenic amoeba N. fowleri.</title>
        <authorList>
            <person name="Liechti N."/>
            <person name="Schurch N."/>
            <person name="Bruggmann R."/>
            <person name="Wittwer M."/>
        </authorList>
    </citation>
    <scope>NUCLEOTIDE SEQUENCE [LARGE SCALE GENOMIC DNA]</scope>
    <source>
        <strain evidence="8 9">ATCC 30569</strain>
    </source>
</reference>
<dbReference type="Proteomes" id="UP000816034">
    <property type="component" value="Unassembled WGS sequence"/>
</dbReference>
<dbReference type="PANTHER" id="PTHR14085:SF3">
    <property type="entry name" value="WD REPEAT-CONTAINING PROTEIN 46"/>
    <property type="match status" value="1"/>
</dbReference>
<dbReference type="PANTHER" id="PTHR14085">
    <property type="entry name" value="WD-REPEAT PROTEIN BING4"/>
    <property type="match status" value="1"/>
</dbReference>
<dbReference type="GeneID" id="68098827"/>
<dbReference type="InterPro" id="IPR019775">
    <property type="entry name" value="WD40_repeat_CS"/>
</dbReference>
<evidence type="ECO:0000256" key="2">
    <source>
        <dbReference type="ARBA" id="ARBA00022574"/>
    </source>
</evidence>
<keyword evidence="2 5" id="KW-0853">WD repeat</keyword>
<evidence type="ECO:0000313" key="8">
    <source>
        <dbReference type="EMBL" id="KAG2381384.1"/>
    </source>
</evidence>
<feature type="compositionally biased region" description="Basic and acidic residues" evidence="6">
    <location>
        <begin position="750"/>
        <end position="763"/>
    </location>
</feature>
<feature type="region of interest" description="Disordered" evidence="6">
    <location>
        <begin position="737"/>
        <end position="844"/>
    </location>
</feature>
<evidence type="ECO:0000256" key="4">
    <source>
        <dbReference type="ARBA" id="ARBA00023242"/>
    </source>
</evidence>
<comment type="caution">
    <text evidence="8">The sequence shown here is derived from an EMBL/GenBank/DDBJ whole genome shotgun (WGS) entry which is preliminary data.</text>
</comment>
<dbReference type="SMART" id="SM01033">
    <property type="entry name" value="BING4CT"/>
    <property type="match status" value="1"/>
</dbReference>
<dbReference type="AlphaFoldDB" id="A0AA88GLW4"/>
<dbReference type="EMBL" id="PYSW02000027">
    <property type="protein sequence ID" value="KAG2381384.1"/>
    <property type="molecule type" value="Genomic_DNA"/>
</dbReference>
<dbReference type="PROSITE" id="PS00678">
    <property type="entry name" value="WD_REPEATS_1"/>
    <property type="match status" value="1"/>
</dbReference>
<feature type="region of interest" description="Disordered" evidence="6">
    <location>
        <begin position="1"/>
        <end position="48"/>
    </location>
</feature>
<dbReference type="InterPro" id="IPR012952">
    <property type="entry name" value="BING4_C_dom"/>
</dbReference>
<evidence type="ECO:0000313" key="9">
    <source>
        <dbReference type="Proteomes" id="UP000816034"/>
    </source>
</evidence>
<evidence type="ECO:0000259" key="7">
    <source>
        <dbReference type="SMART" id="SM01033"/>
    </source>
</evidence>
<dbReference type="Pfam" id="PF08149">
    <property type="entry name" value="BING4CT"/>
    <property type="match status" value="1"/>
</dbReference>
<dbReference type="GO" id="GO:0000462">
    <property type="term" value="P:maturation of SSU-rRNA from tricistronic rRNA transcript (SSU-rRNA, 5.8S rRNA, LSU-rRNA)"/>
    <property type="evidence" value="ECO:0007669"/>
    <property type="project" value="TreeGrafter"/>
</dbReference>
<dbReference type="GO" id="GO:0030686">
    <property type="term" value="C:90S preribosome"/>
    <property type="evidence" value="ECO:0007669"/>
    <property type="project" value="TreeGrafter"/>
</dbReference>
<feature type="compositionally biased region" description="Low complexity" evidence="6">
    <location>
        <begin position="14"/>
        <end position="32"/>
    </location>
</feature>
<feature type="repeat" description="WD" evidence="5">
    <location>
        <begin position="378"/>
        <end position="413"/>
    </location>
</feature>
<evidence type="ECO:0000256" key="1">
    <source>
        <dbReference type="ARBA" id="ARBA00004604"/>
    </source>
</evidence>
<dbReference type="SUPFAM" id="SSF50978">
    <property type="entry name" value="WD40 repeat-like"/>
    <property type="match status" value="1"/>
</dbReference>